<comment type="caution">
    <text evidence="1">The sequence shown here is derived from an EMBL/GenBank/DDBJ whole genome shotgun (WGS) entry which is preliminary data.</text>
</comment>
<accession>A0A9W9SPA3</accession>
<evidence type="ECO:0000313" key="2">
    <source>
        <dbReference type="Proteomes" id="UP001147782"/>
    </source>
</evidence>
<evidence type="ECO:0000313" key="1">
    <source>
        <dbReference type="EMBL" id="KAJ5382085.1"/>
    </source>
</evidence>
<reference evidence="1" key="1">
    <citation type="submission" date="2022-11" db="EMBL/GenBank/DDBJ databases">
        <authorList>
            <person name="Petersen C."/>
        </authorList>
    </citation>
    <scope>NUCLEOTIDE SEQUENCE</scope>
    <source>
        <strain evidence="1">IBT 29864</strain>
    </source>
</reference>
<dbReference type="AlphaFoldDB" id="A0A9W9SPA3"/>
<name>A0A9W9SPA3_9EURO</name>
<dbReference type="EMBL" id="JAPZBS010000002">
    <property type="protein sequence ID" value="KAJ5382085.1"/>
    <property type="molecule type" value="Genomic_DNA"/>
</dbReference>
<gene>
    <name evidence="1" type="ORF">N7496_004513</name>
</gene>
<dbReference type="GeneID" id="81436621"/>
<dbReference type="RefSeq" id="XP_056559656.1">
    <property type="nucleotide sequence ID" value="XM_056697444.1"/>
</dbReference>
<keyword evidence="2" id="KW-1185">Reference proteome</keyword>
<dbReference type="Proteomes" id="UP001147782">
    <property type="component" value="Unassembled WGS sequence"/>
</dbReference>
<reference evidence="1" key="2">
    <citation type="journal article" date="2023" name="IMA Fungus">
        <title>Comparative genomic study of the Penicillium genus elucidates a diverse pangenome and 15 lateral gene transfer events.</title>
        <authorList>
            <person name="Petersen C."/>
            <person name="Sorensen T."/>
            <person name="Nielsen M.R."/>
            <person name="Sondergaard T.E."/>
            <person name="Sorensen J.L."/>
            <person name="Fitzpatrick D.A."/>
            <person name="Frisvad J.C."/>
            <person name="Nielsen K.L."/>
        </authorList>
    </citation>
    <scope>NUCLEOTIDE SEQUENCE</scope>
    <source>
        <strain evidence="1">IBT 29864</strain>
    </source>
</reference>
<organism evidence="1 2">
    <name type="scientific">Penicillium cataractarum</name>
    <dbReference type="NCBI Taxonomy" id="2100454"/>
    <lineage>
        <taxon>Eukaryota</taxon>
        <taxon>Fungi</taxon>
        <taxon>Dikarya</taxon>
        <taxon>Ascomycota</taxon>
        <taxon>Pezizomycotina</taxon>
        <taxon>Eurotiomycetes</taxon>
        <taxon>Eurotiomycetidae</taxon>
        <taxon>Eurotiales</taxon>
        <taxon>Aspergillaceae</taxon>
        <taxon>Penicillium</taxon>
    </lineage>
</organism>
<proteinExistence type="predicted"/>
<sequence length="98" mass="10883">MGHADSFGKRPIHDCTRWHFKEYRWSDSAQMWATRGPAYVRQPASASCVLGKPEPTALQSHLQSSHRRAELGLSGCHDASGPEGNDLHPCLVQSFPEL</sequence>
<protein>
    <submittedName>
        <fullName evidence="1">Uncharacterized protein</fullName>
    </submittedName>
</protein>